<accession>A0A563UHT1</accession>
<dbReference type="Proteomes" id="UP000320042">
    <property type="component" value="Unassembled WGS sequence"/>
</dbReference>
<evidence type="ECO:0008006" key="5">
    <source>
        <dbReference type="Google" id="ProtNLM"/>
    </source>
</evidence>
<evidence type="ECO:0000313" key="4">
    <source>
        <dbReference type="Proteomes" id="UP000320042"/>
    </source>
</evidence>
<comment type="caution">
    <text evidence="3">The sequence shown here is derived from an EMBL/GenBank/DDBJ whole genome shotgun (WGS) entry which is preliminary data.</text>
</comment>
<feature type="chain" id="PRO_5021768625" description="Secreted protein" evidence="2">
    <location>
        <begin position="22"/>
        <end position="65"/>
    </location>
</feature>
<evidence type="ECO:0000256" key="2">
    <source>
        <dbReference type="SAM" id="SignalP"/>
    </source>
</evidence>
<feature type="region of interest" description="Disordered" evidence="1">
    <location>
        <begin position="23"/>
        <end position="65"/>
    </location>
</feature>
<keyword evidence="4" id="KW-1185">Reference proteome</keyword>
<dbReference type="OrthoDB" id="1086474at2"/>
<evidence type="ECO:0000313" key="3">
    <source>
        <dbReference type="EMBL" id="TWR30927.1"/>
    </source>
</evidence>
<feature type="compositionally biased region" description="Polar residues" evidence="1">
    <location>
        <begin position="50"/>
        <end position="65"/>
    </location>
</feature>
<feature type="compositionally biased region" description="Basic and acidic residues" evidence="1">
    <location>
        <begin position="29"/>
        <end position="49"/>
    </location>
</feature>
<sequence length="65" mass="6886">MKSFDLIACLCICLVCMSCGGGSPQGTSHHHEPNPDTAKQSKFDRDTTKGNRQSSPSDAGNSSSR</sequence>
<gene>
    <name evidence="3" type="ORF">FPZ43_00140</name>
</gene>
<reference evidence="3 4" key="1">
    <citation type="submission" date="2019-07" db="EMBL/GenBank/DDBJ databases">
        <authorList>
            <person name="Kim J."/>
        </authorList>
    </citation>
    <scope>NUCLEOTIDE SEQUENCE [LARGE SCALE GENOMIC DNA]</scope>
    <source>
        <strain evidence="4">dk17</strain>
    </source>
</reference>
<evidence type="ECO:0000256" key="1">
    <source>
        <dbReference type="SAM" id="MobiDB-lite"/>
    </source>
</evidence>
<keyword evidence="2" id="KW-0732">Signal</keyword>
<dbReference type="AlphaFoldDB" id="A0A563UHT1"/>
<feature type="signal peptide" evidence="2">
    <location>
        <begin position="1"/>
        <end position="21"/>
    </location>
</feature>
<dbReference type="EMBL" id="VOEJ01000001">
    <property type="protein sequence ID" value="TWR30927.1"/>
    <property type="molecule type" value="Genomic_DNA"/>
</dbReference>
<proteinExistence type="predicted"/>
<protein>
    <recommendedName>
        <fullName evidence="5">Secreted protein</fullName>
    </recommendedName>
</protein>
<organism evidence="3 4">
    <name type="scientific">Mucilaginibacter pallidiroseus</name>
    <dbReference type="NCBI Taxonomy" id="2599295"/>
    <lineage>
        <taxon>Bacteria</taxon>
        <taxon>Pseudomonadati</taxon>
        <taxon>Bacteroidota</taxon>
        <taxon>Sphingobacteriia</taxon>
        <taxon>Sphingobacteriales</taxon>
        <taxon>Sphingobacteriaceae</taxon>
        <taxon>Mucilaginibacter</taxon>
    </lineage>
</organism>
<dbReference type="RefSeq" id="WP_146379823.1">
    <property type="nucleotide sequence ID" value="NZ_VOEJ01000001.1"/>
</dbReference>
<name>A0A563UHT1_9SPHI</name>